<evidence type="ECO:0000313" key="2">
    <source>
        <dbReference type="EMBL" id="KNG85337.1"/>
    </source>
</evidence>
<gene>
    <name evidence="2" type="ORF">ANOM_006289</name>
</gene>
<dbReference type="STRING" id="1509407.A0A0L1J0Q6"/>
<feature type="region of interest" description="Disordered" evidence="1">
    <location>
        <begin position="104"/>
        <end position="131"/>
    </location>
</feature>
<organism evidence="2 3">
    <name type="scientific">Aspergillus nomiae NRRL (strain ATCC 15546 / NRRL 13137 / CBS 260.88 / M93)</name>
    <dbReference type="NCBI Taxonomy" id="1509407"/>
    <lineage>
        <taxon>Eukaryota</taxon>
        <taxon>Fungi</taxon>
        <taxon>Dikarya</taxon>
        <taxon>Ascomycota</taxon>
        <taxon>Pezizomycotina</taxon>
        <taxon>Eurotiomycetes</taxon>
        <taxon>Eurotiomycetidae</taxon>
        <taxon>Eurotiales</taxon>
        <taxon>Aspergillaceae</taxon>
        <taxon>Aspergillus</taxon>
        <taxon>Aspergillus subgen. Circumdati</taxon>
    </lineage>
</organism>
<evidence type="ECO:0000313" key="3">
    <source>
        <dbReference type="Proteomes" id="UP000037505"/>
    </source>
</evidence>
<dbReference type="Proteomes" id="UP000037505">
    <property type="component" value="Unassembled WGS sequence"/>
</dbReference>
<protein>
    <submittedName>
        <fullName evidence="2">Uncharacterized protein</fullName>
    </submittedName>
</protein>
<dbReference type="RefSeq" id="XP_015406260.1">
    <property type="nucleotide sequence ID" value="XM_015551546.1"/>
</dbReference>
<comment type="caution">
    <text evidence="2">The sequence shown here is derived from an EMBL/GenBank/DDBJ whole genome shotgun (WGS) entry which is preliminary data.</text>
</comment>
<dbReference type="GeneID" id="26808093"/>
<name>A0A0L1J0Q6_ASPN3</name>
<reference evidence="2 3" key="1">
    <citation type="submission" date="2014-06" db="EMBL/GenBank/DDBJ databases">
        <title>The Genome of the Aflatoxigenic Filamentous Fungus Aspergillus nomius.</title>
        <authorList>
            <person name="Moore M.G."/>
            <person name="Shannon B.M."/>
            <person name="Brian M.M."/>
        </authorList>
    </citation>
    <scope>NUCLEOTIDE SEQUENCE [LARGE SCALE GENOMIC DNA]</scope>
    <source>
        <strain evidence="2 3">NRRL 13137</strain>
    </source>
</reference>
<proteinExistence type="predicted"/>
<evidence type="ECO:0000256" key="1">
    <source>
        <dbReference type="SAM" id="MobiDB-lite"/>
    </source>
</evidence>
<sequence>MPTLLEVLTRRNPDFVERLPNGGSLTTNHMYPTVNGKEDWVDFSYQNLLQMFPILTAELAEDIPEPSDPEGAEKEDWGEDSTKAFFQRTMFVAINAALKQSWKSLHNSSDPPQIVTGDKAKSTNQTDDSRYSPDLAVVRTSRKQFLSSKYENLIPGDVKEATKWNAEIEEYERDKYDQVFGQMQQYCEQTQQRYAFVITGRELVVIHCRVEDIGSGIAANRTRREPKTPPRKSHMRNLSDVTDLSPLSSRVDRMSISGTSYRDDRSRVDFAPLQRVHVPYSAYGSGKLTFRLALWAICMLAATPGNSTHLQAEYVYPLHSVIQTQRGFLHLSTGAVTQQVPEGAQLVEAPQDLAIAKNDSFLAEHVRAAERHPSEPGLVVTLKDATLPRYIVRDGNRFWSRAKQRWYHLVRAENGTAIWEEFESRS</sequence>
<dbReference type="EMBL" id="JNOM01000162">
    <property type="protein sequence ID" value="KNG85337.1"/>
    <property type="molecule type" value="Genomic_DNA"/>
</dbReference>
<accession>A0A0L1J0Q6</accession>
<keyword evidence="3" id="KW-1185">Reference proteome</keyword>
<dbReference type="AlphaFoldDB" id="A0A0L1J0Q6"/>
<dbReference type="OrthoDB" id="4505037at2759"/>